<dbReference type="GO" id="GO:0009097">
    <property type="term" value="P:isoleucine biosynthetic process"/>
    <property type="evidence" value="ECO:0007669"/>
    <property type="project" value="TreeGrafter"/>
</dbReference>
<dbReference type="RefSeq" id="WP_068131586.1">
    <property type="nucleotide sequence ID" value="NZ_CP042914.1"/>
</dbReference>
<dbReference type="GO" id="GO:0005948">
    <property type="term" value="C:acetolactate synthase complex"/>
    <property type="evidence" value="ECO:0007669"/>
    <property type="project" value="TreeGrafter"/>
</dbReference>
<evidence type="ECO:0000256" key="6">
    <source>
        <dbReference type="RuleBase" id="RU362132"/>
    </source>
</evidence>
<reference evidence="10 11" key="1">
    <citation type="submission" date="2019-08" db="EMBL/GenBank/DDBJ databases">
        <title>Deep-cultivation of Planctomycetes and their phenomic and genomic characterization uncovers novel biology.</title>
        <authorList>
            <person name="Wiegand S."/>
            <person name="Jogler M."/>
            <person name="Boedeker C."/>
            <person name="Pinto D."/>
            <person name="Vollmers J."/>
            <person name="Rivas-Marin E."/>
            <person name="Kohn T."/>
            <person name="Peeters S.H."/>
            <person name="Heuer A."/>
            <person name="Rast P."/>
            <person name="Oberbeckmann S."/>
            <person name="Bunk B."/>
            <person name="Jeske O."/>
            <person name="Meyerdierks A."/>
            <person name="Storesund J.E."/>
            <person name="Kallscheuer N."/>
            <person name="Luecker S."/>
            <person name="Lage O.M."/>
            <person name="Pohl T."/>
            <person name="Merkel B.J."/>
            <person name="Hornburger P."/>
            <person name="Mueller R.-W."/>
            <person name="Bruemmer F."/>
            <person name="Labrenz M."/>
            <person name="Spormann A.M."/>
            <person name="Op den Camp H."/>
            <person name="Overmann J."/>
            <person name="Amann R."/>
            <person name="Jetten M.S.M."/>
            <person name="Mascher T."/>
            <person name="Medema M.H."/>
            <person name="Devos D.P."/>
            <person name="Kaster A.-K."/>
            <person name="Ovreas L."/>
            <person name="Rohde M."/>
            <person name="Galperin M.Y."/>
            <person name="Jogler C."/>
        </authorList>
    </citation>
    <scope>NUCLEOTIDE SEQUENCE [LARGE SCALE GENOMIC DNA]</scope>
    <source>
        <strain evidence="10 11">UC8</strain>
    </source>
</reference>
<comment type="cofactor">
    <cofactor evidence="2">
        <name>thiamine diphosphate</name>
        <dbReference type="ChEBI" id="CHEBI:58937"/>
    </cofactor>
</comment>
<dbReference type="SUPFAM" id="SSF52518">
    <property type="entry name" value="Thiamin diphosphate-binding fold (THDP-binding)"/>
    <property type="match status" value="2"/>
</dbReference>
<proteinExistence type="inferred from homology"/>
<comment type="similarity">
    <text evidence="3 6">Belongs to the TPP enzyme family.</text>
</comment>
<dbReference type="InterPro" id="IPR011766">
    <property type="entry name" value="TPP_enzyme_TPP-bd"/>
</dbReference>
<dbReference type="PANTHER" id="PTHR18968:SF166">
    <property type="entry name" value="2-HYDROXYACYL-COA LYASE 2"/>
    <property type="match status" value="1"/>
</dbReference>
<name>A0A5B9QWE4_9BACT</name>
<feature type="domain" description="Thiamine pyrophosphate enzyme N-terminal TPP-binding" evidence="9">
    <location>
        <begin position="2"/>
        <end position="109"/>
    </location>
</feature>
<dbReference type="SUPFAM" id="SSF52467">
    <property type="entry name" value="DHS-like NAD/FAD-binding domain"/>
    <property type="match status" value="1"/>
</dbReference>
<evidence type="ECO:0000256" key="4">
    <source>
        <dbReference type="ARBA" id="ARBA00022723"/>
    </source>
</evidence>
<dbReference type="AlphaFoldDB" id="A0A5B9QWE4"/>
<evidence type="ECO:0000313" key="11">
    <source>
        <dbReference type="Proteomes" id="UP000325286"/>
    </source>
</evidence>
<dbReference type="InterPro" id="IPR012000">
    <property type="entry name" value="Thiamin_PyroP_enz_cen_dom"/>
</dbReference>
<keyword evidence="11" id="KW-1185">Reference proteome</keyword>
<dbReference type="CDD" id="cd00568">
    <property type="entry name" value="TPP_enzymes"/>
    <property type="match status" value="1"/>
</dbReference>
<keyword evidence="10" id="KW-0808">Transferase</keyword>
<dbReference type="GO" id="GO:0000287">
    <property type="term" value="F:magnesium ion binding"/>
    <property type="evidence" value="ECO:0007669"/>
    <property type="project" value="InterPro"/>
</dbReference>
<dbReference type="Gene3D" id="3.40.50.970">
    <property type="match status" value="2"/>
</dbReference>
<keyword evidence="5 6" id="KW-0786">Thiamine pyrophosphate</keyword>
<evidence type="ECO:0000259" key="9">
    <source>
        <dbReference type="Pfam" id="PF02776"/>
    </source>
</evidence>
<evidence type="ECO:0000256" key="1">
    <source>
        <dbReference type="ARBA" id="ARBA00001946"/>
    </source>
</evidence>
<keyword evidence="4" id="KW-0479">Metal-binding</keyword>
<protein>
    <submittedName>
        <fullName evidence="10">Acetolactate synthase large subunit</fullName>
        <ecNumber evidence="10">2.2.1.6</ecNumber>
    </submittedName>
</protein>
<organism evidence="10 11">
    <name type="scientific">Roseimaritima ulvae</name>
    <dbReference type="NCBI Taxonomy" id="980254"/>
    <lineage>
        <taxon>Bacteria</taxon>
        <taxon>Pseudomonadati</taxon>
        <taxon>Planctomycetota</taxon>
        <taxon>Planctomycetia</taxon>
        <taxon>Pirellulales</taxon>
        <taxon>Pirellulaceae</taxon>
        <taxon>Roseimaritima</taxon>
    </lineage>
</organism>
<comment type="cofactor">
    <cofactor evidence="1">
        <name>Mg(2+)</name>
        <dbReference type="ChEBI" id="CHEBI:18420"/>
    </cofactor>
</comment>
<dbReference type="Pfam" id="PF00205">
    <property type="entry name" value="TPP_enzyme_M"/>
    <property type="match status" value="1"/>
</dbReference>
<dbReference type="InterPro" id="IPR029061">
    <property type="entry name" value="THDP-binding"/>
</dbReference>
<dbReference type="KEGG" id="rul:UC8_43460"/>
<dbReference type="InterPro" id="IPR012001">
    <property type="entry name" value="Thiamin_PyroP_enz_TPP-bd_dom"/>
</dbReference>
<dbReference type="OrthoDB" id="4494979at2"/>
<accession>A0A5B9QWE4</accession>
<dbReference type="GO" id="GO:0030976">
    <property type="term" value="F:thiamine pyrophosphate binding"/>
    <property type="evidence" value="ECO:0007669"/>
    <property type="project" value="InterPro"/>
</dbReference>
<dbReference type="Pfam" id="PF02776">
    <property type="entry name" value="TPP_enzyme_N"/>
    <property type="match status" value="1"/>
</dbReference>
<evidence type="ECO:0000256" key="5">
    <source>
        <dbReference type="ARBA" id="ARBA00023052"/>
    </source>
</evidence>
<dbReference type="InterPro" id="IPR000399">
    <property type="entry name" value="TPP-bd_CS"/>
</dbReference>
<dbReference type="Gene3D" id="3.40.50.1220">
    <property type="entry name" value="TPP-binding domain"/>
    <property type="match status" value="1"/>
</dbReference>
<dbReference type="EC" id="2.2.1.6" evidence="10"/>
<sequence>MFADVFKQYGVAAVLGMVGDGYGPLETCHAEAALPVHCFRDQRNAAAAAIGYASLVNAPVALCLSPGPGLANAMMGLLELKSLKLPVIVVSLGIARGRSGTKAFQDADSLRMMQSVAKHVCRVENAESWNRCLHQACAAAIAPLQGISFLEIPDDVFHELQDSPSPADDAGYGWEPLGGRSISGPLAKQVADTLAASQRPLVIVGGGVRKAGCEPQLQDYVEACGAAVLTTAAGRGTLSEDHAAACGLTGLYLTAPAGELIEQADSVLFLGSAIEETSQIGVADWFADKHVIQVNHAAGEFQRLGASTTNILADVGDFLHALLNRRQTSPAHDTDREPWLQTIAEVKARQVEEAHRGRLSPIRQFLQALDRLDEDFVLNAENGLSDMWTYCFPLLKITAGRSFLSPGEQTGLGLAVGGVVGSKLCQPERFHLAIVGDGAFNMCVNALTDARELAAPVTIAVINNGGLSWPQVAQGDSPLGAKFSQPMQYERISHAYDCEYFLADDQADMDGILDRCVELNRNQNRTCVVEIRTAWRDDIFPGVTNNFL</sequence>
<evidence type="ECO:0000313" key="10">
    <source>
        <dbReference type="EMBL" id="QEG42312.1"/>
    </source>
</evidence>
<dbReference type="GO" id="GO:0003984">
    <property type="term" value="F:acetolactate synthase activity"/>
    <property type="evidence" value="ECO:0007669"/>
    <property type="project" value="UniProtKB-EC"/>
</dbReference>
<dbReference type="GO" id="GO:0050660">
    <property type="term" value="F:flavin adenine dinucleotide binding"/>
    <property type="evidence" value="ECO:0007669"/>
    <property type="project" value="TreeGrafter"/>
</dbReference>
<feature type="domain" description="Thiamine pyrophosphate enzyme TPP-binding" evidence="8">
    <location>
        <begin position="383"/>
        <end position="531"/>
    </location>
</feature>
<dbReference type="GO" id="GO:0009099">
    <property type="term" value="P:L-valine biosynthetic process"/>
    <property type="evidence" value="ECO:0007669"/>
    <property type="project" value="TreeGrafter"/>
</dbReference>
<dbReference type="PANTHER" id="PTHR18968">
    <property type="entry name" value="THIAMINE PYROPHOSPHATE ENZYMES"/>
    <property type="match status" value="1"/>
</dbReference>
<evidence type="ECO:0000259" key="7">
    <source>
        <dbReference type="Pfam" id="PF00205"/>
    </source>
</evidence>
<dbReference type="Pfam" id="PF02775">
    <property type="entry name" value="TPP_enzyme_C"/>
    <property type="match status" value="1"/>
</dbReference>
<evidence type="ECO:0000256" key="3">
    <source>
        <dbReference type="ARBA" id="ARBA00007812"/>
    </source>
</evidence>
<dbReference type="InterPro" id="IPR029035">
    <property type="entry name" value="DHS-like_NAD/FAD-binding_dom"/>
</dbReference>
<evidence type="ECO:0000256" key="2">
    <source>
        <dbReference type="ARBA" id="ARBA00001964"/>
    </source>
</evidence>
<dbReference type="EMBL" id="CP042914">
    <property type="protein sequence ID" value="QEG42312.1"/>
    <property type="molecule type" value="Genomic_DNA"/>
</dbReference>
<dbReference type="PROSITE" id="PS00187">
    <property type="entry name" value="TPP_ENZYMES"/>
    <property type="match status" value="1"/>
</dbReference>
<evidence type="ECO:0000259" key="8">
    <source>
        <dbReference type="Pfam" id="PF02775"/>
    </source>
</evidence>
<dbReference type="Proteomes" id="UP000325286">
    <property type="component" value="Chromosome"/>
</dbReference>
<dbReference type="CDD" id="cd07035">
    <property type="entry name" value="TPP_PYR_POX_like"/>
    <property type="match status" value="1"/>
</dbReference>
<feature type="domain" description="Thiamine pyrophosphate enzyme central" evidence="7">
    <location>
        <begin position="188"/>
        <end position="322"/>
    </location>
</feature>
<dbReference type="InterPro" id="IPR045229">
    <property type="entry name" value="TPP_enz"/>
</dbReference>
<gene>
    <name evidence="10" type="primary">ilvB_2</name>
    <name evidence="10" type="ORF">UC8_43460</name>
</gene>